<proteinExistence type="predicted"/>
<organism evidence="1">
    <name type="scientific">uncultured Caudovirales phage</name>
    <dbReference type="NCBI Taxonomy" id="2100421"/>
    <lineage>
        <taxon>Viruses</taxon>
        <taxon>Duplodnaviria</taxon>
        <taxon>Heunggongvirae</taxon>
        <taxon>Uroviricota</taxon>
        <taxon>Caudoviricetes</taxon>
        <taxon>Peduoviridae</taxon>
        <taxon>Maltschvirus</taxon>
        <taxon>Maltschvirus maltsch</taxon>
    </lineage>
</organism>
<evidence type="ECO:0000313" key="1">
    <source>
        <dbReference type="EMBL" id="CAB5224805.1"/>
    </source>
</evidence>
<reference evidence="1" key="1">
    <citation type="submission" date="2020-05" db="EMBL/GenBank/DDBJ databases">
        <authorList>
            <person name="Chiriac C."/>
            <person name="Salcher M."/>
            <person name="Ghai R."/>
            <person name="Kavagutti S V."/>
        </authorList>
    </citation>
    <scope>NUCLEOTIDE SEQUENCE</scope>
</reference>
<protein>
    <submittedName>
        <fullName evidence="1">Uncharacterized protein</fullName>
    </submittedName>
</protein>
<accession>A0A6J7X7U8</accession>
<sequence>MPYNPYGVSGSIITPPRDVRVSKAWHGSRSRRFSEVVVRDKSGNIVAVIEDSPAVKLAKRSRKSAQVATPATPKPLTEAELRAIALEDKRMKFEAEQAQNYRRLVGEYN</sequence>
<gene>
    <name evidence="1" type="ORF">UFOVP744_14</name>
</gene>
<dbReference type="EMBL" id="LR798338">
    <property type="protein sequence ID" value="CAB5224805.1"/>
    <property type="molecule type" value="Genomic_DNA"/>
</dbReference>
<name>A0A6J7X7U8_9CAUD</name>